<dbReference type="EMBL" id="MU866101">
    <property type="protein sequence ID" value="KAK4180255.1"/>
    <property type="molecule type" value="Genomic_DNA"/>
</dbReference>
<gene>
    <name evidence="2" type="ORF">QBC36DRAFT_178091</name>
</gene>
<comment type="caution">
    <text evidence="2">The sequence shown here is derived from an EMBL/GenBank/DDBJ whole genome shotgun (WGS) entry which is preliminary data.</text>
</comment>
<feature type="chain" id="PRO_5042974033" evidence="1">
    <location>
        <begin position="21"/>
        <end position="137"/>
    </location>
</feature>
<sequence>MKLSSIVAPILLAVSGSSIASPAPNPNYVTLSNTAAGDDLLVKRAPTGTLSTWVSASSAGCTGTPGQTITNPTSGQCYTHGSGTPQTFRRAAWGGNNCNISFYTSNNCAAGTLSSSATSGAICWSGSWQFLSFKLVC</sequence>
<feature type="signal peptide" evidence="1">
    <location>
        <begin position="1"/>
        <end position="20"/>
    </location>
</feature>
<organism evidence="2 3">
    <name type="scientific">Triangularia setosa</name>
    <dbReference type="NCBI Taxonomy" id="2587417"/>
    <lineage>
        <taxon>Eukaryota</taxon>
        <taxon>Fungi</taxon>
        <taxon>Dikarya</taxon>
        <taxon>Ascomycota</taxon>
        <taxon>Pezizomycotina</taxon>
        <taxon>Sordariomycetes</taxon>
        <taxon>Sordariomycetidae</taxon>
        <taxon>Sordariales</taxon>
        <taxon>Podosporaceae</taxon>
        <taxon>Triangularia</taxon>
    </lineage>
</organism>
<keyword evidence="1" id="KW-0732">Signal</keyword>
<protein>
    <submittedName>
        <fullName evidence="2">Uncharacterized protein</fullName>
    </submittedName>
</protein>
<reference evidence="2" key="2">
    <citation type="submission" date="2023-05" db="EMBL/GenBank/DDBJ databases">
        <authorList>
            <consortium name="Lawrence Berkeley National Laboratory"/>
            <person name="Steindorff A."/>
            <person name="Hensen N."/>
            <person name="Bonometti L."/>
            <person name="Westerberg I."/>
            <person name="Brannstrom I.O."/>
            <person name="Guillou S."/>
            <person name="Cros-Aarteil S."/>
            <person name="Calhoun S."/>
            <person name="Haridas S."/>
            <person name="Kuo A."/>
            <person name="Mondo S."/>
            <person name="Pangilinan J."/>
            <person name="Riley R."/>
            <person name="Labutti K."/>
            <person name="Andreopoulos B."/>
            <person name="Lipzen A."/>
            <person name="Chen C."/>
            <person name="Yanf M."/>
            <person name="Daum C."/>
            <person name="Ng V."/>
            <person name="Clum A."/>
            <person name="Ohm R."/>
            <person name="Martin F."/>
            <person name="Silar P."/>
            <person name="Natvig D."/>
            <person name="Lalanne C."/>
            <person name="Gautier V."/>
            <person name="Ament-Velasquez S.L."/>
            <person name="Kruys A."/>
            <person name="Hutchinson M.I."/>
            <person name="Powell A.J."/>
            <person name="Barry K."/>
            <person name="Miller A.N."/>
            <person name="Grigoriev I.V."/>
            <person name="Debuchy R."/>
            <person name="Gladieux P."/>
            <person name="Thoren M.H."/>
            <person name="Johannesson H."/>
        </authorList>
    </citation>
    <scope>NUCLEOTIDE SEQUENCE</scope>
    <source>
        <strain evidence="2">CBS 892.96</strain>
    </source>
</reference>
<accession>A0AAN6WE93</accession>
<reference evidence="2" key="1">
    <citation type="journal article" date="2023" name="Mol. Phylogenet. Evol.">
        <title>Genome-scale phylogeny and comparative genomics of the fungal order Sordariales.</title>
        <authorList>
            <person name="Hensen N."/>
            <person name="Bonometti L."/>
            <person name="Westerberg I."/>
            <person name="Brannstrom I.O."/>
            <person name="Guillou S."/>
            <person name="Cros-Aarteil S."/>
            <person name="Calhoun S."/>
            <person name="Haridas S."/>
            <person name="Kuo A."/>
            <person name="Mondo S."/>
            <person name="Pangilinan J."/>
            <person name="Riley R."/>
            <person name="LaButti K."/>
            <person name="Andreopoulos B."/>
            <person name="Lipzen A."/>
            <person name="Chen C."/>
            <person name="Yan M."/>
            <person name="Daum C."/>
            <person name="Ng V."/>
            <person name="Clum A."/>
            <person name="Steindorff A."/>
            <person name="Ohm R.A."/>
            <person name="Martin F."/>
            <person name="Silar P."/>
            <person name="Natvig D.O."/>
            <person name="Lalanne C."/>
            <person name="Gautier V."/>
            <person name="Ament-Velasquez S.L."/>
            <person name="Kruys A."/>
            <person name="Hutchinson M.I."/>
            <person name="Powell A.J."/>
            <person name="Barry K."/>
            <person name="Miller A.N."/>
            <person name="Grigoriev I.V."/>
            <person name="Debuchy R."/>
            <person name="Gladieux P."/>
            <person name="Hiltunen Thoren M."/>
            <person name="Johannesson H."/>
        </authorList>
    </citation>
    <scope>NUCLEOTIDE SEQUENCE</scope>
    <source>
        <strain evidence="2">CBS 892.96</strain>
    </source>
</reference>
<evidence type="ECO:0000313" key="2">
    <source>
        <dbReference type="EMBL" id="KAK4180255.1"/>
    </source>
</evidence>
<name>A0AAN6WE93_9PEZI</name>
<dbReference type="AlphaFoldDB" id="A0AAN6WE93"/>
<keyword evidence="3" id="KW-1185">Reference proteome</keyword>
<evidence type="ECO:0000313" key="3">
    <source>
        <dbReference type="Proteomes" id="UP001302321"/>
    </source>
</evidence>
<dbReference type="Proteomes" id="UP001302321">
    <property type="component" value="Unassembled WGS sequence"/>
</dbReference>
<proteinExistence type="predicted"/>
<evidence type="ECO:0000256" key="1">
    <source>
        <dbReference type="SAM" id="SignalP"/>
    </source>
</evidence>